<proteinExistence type="predicted"/>
<reference evidence="1 2" key="1">
    <citation type="submission" date="2015-10" db="EMBL/GenBank/DDBJ databases">
        <title>Genome analyses suggest a sexual origin of heterokaryosis in a supposedly ancient asexual fungus.</title>
        <authorList>
            <person name="Ropars J."/>
            <person name="Sedzielewska K."/>
            <person name="Noel J."/>
            <person name="Charron P."/>
            <person name="Farinelli L."/>
            <person name="Marton T."/>
            <person name="Kruger M."/>
            <person name="Pelin A."/>
            <person name="Brachmann A."/>
            <person name="Corradi N."/>
        </authorList>
    </citation>
    <scope>NUCLEOTIDE SEQUENCE [LARGE SCALE GENOMIC DNA]</scope>
    <source>
        <strain evidence="1 2">A4</strain>
    </source>
</reference>
<evidence type="ECO:0000313" key="2">
    <source>
        <dbReference type="Proteomes" id="UP000234323"/>
    </source>
</evidence>
<dbReference type="EMBL" id="LLXI01000339">
    <property type="protein sequence ID" value="PKY44669.1"/>
    <property type="molecule type" value="Genomic_DNA"/>
</dbReference>
<gene>
    <name evidence="1" type="ORF">RhiirA4_459041</name>
</gene>
<evidence type="ECO:0008006" key="3">
    <source>
        <dbReference type="Google" id="ProtNLM"/>
    </source>
</evidence>
<organism evidence="1 2">
    <name type="scientific">Rhizophagus irregularis</name>
    <dbReference type="NCBI Taxonomy" id="588596"/>
    <lineage>
        <taxon>Eukaryota</taxon>
        <taxon>Fungi</taxon>
        <taxon>Fungi incertae sedis</taxon>
        <taxon>Mucoromycota</taxon>
        <taxon>Glomeromycotina</taxon>
        <taxon>Glomeromycetes</taxon>
        <taxon>Glomerales</taxon>
        <taxon>Glomeraceae</taxon>
        <taxon>Rhizophagus</taxon>
    </lineage>
</organism>
<name>A0A2I1GDG8_9GLOM</name>
<sequence length="169" mass="19460">MNHVLDLLKLKQKKNLKCEFTAEKCILELPCICNNCLHEILKDKFLSWGSDWQIGEGGFGTIFSAIWSWGIKTEDKYMHYRTGPCKVALKKLKGEMKITEAFLSEVQAQFDFCHFAPPSLITIEKWMSYYYHVGQFHKVIILDLNASGCEQGEENLTAENQSMKLEVTI</sequence>
<dbReference type="AlphaFoldDB" id="A0A2I1GDG8"/>
<keyword evidence="2" id="KW-1185">Reference proteome</keyword>
<accession>A0A2I1GDG8</accession>
<evidence type="ECO:0000313" key="1">
    <source>
        <dbReference type="EMBL" id="PKY44669.1"/>
    </source>
</evidence>
<protein>
    <recommendedName>
        <fullName evidence="3">Protein kinase domain-containing protein</fullName>
    </recommendedName>
</protein>
<dbReference type="VEuPathDB" id="FungiDB:RhiirFUN_023695"/>
<dbReference type="VEuPathDB" id="FungiDB:FUN_003200"/>
<dbReference type="VEuPathDB" id="FungiDB:RhiirA1_458576"/>
<dbReference type="Proteomes" id="UP000234323">
    <property type="component" value="Unassembled WGS sequence"/>
</dbReference>
<dbReference type="Gene3D" id="3.30.200.20">
    <property type="entry name" value="Phosphorylase Kinase, domain 1"/>
    <property type="match status" value="1"/>
</dbReference>
<comment type="caution">
    <text evidence="1">The sequence shown here is derived from an EMBL/GenBank/DDBJ whole genome shotgun (WGS) entry which is preliminary data.</text>
</comment>